<proteinExistence type="inferred from homology"/>
<dbReference type="Pfam" id="PF03763">
    <property type="entry name" value="Remorin_C"/>
    <property type="match status" value="1"/>
</dbReference>
<reference evidence="5 6" key="1">
    <citation type="submission" date="2014-04" db="EMBL/GenBank/DDBJ databases">
        <authorList>
            <consortium name="International Citrus Genome Consortium"/>
            <person name="Gmitter F."/>
            <person name="Chen C."/>
            <person name="Farmerie W."/>
            <person name="Harkins T."/>
            <person name="Desany B."/>
            <person name="Mohiuddin M."/>
            <person name="Kodira C."/>
            <person name="Borodovsky M."/>
            <person name="Lomsadze A."/>
            <person name="Burns P."/>
            <person name="Jenkins J."/>
            <person name="Prochnik S."/>
            <person name="Shu S."/>
            <person name="Chapman J."/>
            <person name="Pitluck S."/>
            <person name="Schmutz J."/>
            <person name="Rokhsar D."/>
        </authorList>
    </citation>
    <scope>NUCLEOTIDE SEQUENCE</scope>
</reference>
<keyword evidence="2" id="KW-0175">Coiled coil</keyword>
<dbReference type="AlphaFoldDB" id="A0A067G9G0"/>
<dbReference type="InterPro" id="IPR005516">
    <property type="entry name" value="Remorin_C"/>
</dbReference>
<feature type="compositionally biased region" description="Basic and acidic residues" evidence="3">
    <location>
        <begin position="79"/>
        <end position="93"/>
    </location>
</feature>
<organism evidence="5 6">
    <name type="scientific">Citrus sinensis</name>
    <name type="common">Sweet orange</name>
    <name type="synonym">Citrus aurantium var. sinensis</name>
    <dbReference type="NCBI Taxonomy" id="2711"/>
    <lineage>
        <taxon>Eukaryota</taxon>
        <taxon>Viridiplantae</taxon>
        <taxon>Streptophyta</taxon>
        <taxon>Embryophyta</taxon>
        <taxon>Tracheophyta</taxon>
        <taxon>Spermatophyta</taxon>
        <taxon>Magnoliopsida</taxon>
        <taxon>eudicotyledons</taxon>
        <taxon>Gunneridae</taxon>
        <taxon>Pentapetalae</taxon>
        <taxon>rosids</taxon>
        <taxon>malvids</taxon>
        <taxon>Sapindales</taxon>
        <taxon>Rutaceae</taxon>
        <taxon>Aurantioideae</taxon>
        <taxon>Citrus</taxon>
    </lineage>
</organism>
<dbReference type="Proteomes" id="UP000027120">
    <property type="component" value="Unassembled WGS sequence"/>
</dbReference>
<evidence type="ECO:0000313" key="6">
    <source>
        <dbReference type="Proteomes" id="UP000027120"/>
    </source>
</evidence>
<name>A0A067G9G0_CITSI</name>
<dbReference type="EMBL" id="KK784881">
    <property type="protein sequence ID" value="KDO76204.1"/>
    <property type="molecule type" value="Genomic_DNA"/>
</dbReference>
<comment type="similarity">
    <text evidence="1">Belongs to the remorin family.</text>
</comment>
<evidence type="ECO:0000256" key="1">
    <source>
        <dbReference type="ARBA" id="ARBA00005711"/>
    </source>
</evidence>
<keyword evidence="6" id="KW-1185">Reference proteome</keyword>
<dbReference type="STRING" id="2711.A0A067G9G0"/>
<evidence type="ECO:0000259" key="4">
    <source>
        <dbReference type="Pfam" id="PF03763"/>
    </source>
</evidence>
<dbReference type="SMR" id="A0A067G9G0"/>
<gene>
    <name evidence="5" type="ORF">CISIN_1g025589mg</name>
</gene>
<evidence type="ECO:0000256" key="2">
    <source>
        <dbReference type="SAM" id="Coils"/>
    </source>
</evidence>
<evidence type="ECO:0000313" key="5">
    <source>
        <dbReference type="EMBL" id="KDO76204.1"/>
    </source>
</evidence>
<accession>A0A067G9G0</accession>
<dbReference type="PANTHER" id="PTHR31775:SF35">
    <property type="entry name" value="REMORIN-LIKE"/>
    <property type="match status" value="1"/>
</dbReference>
<feature type="domain" description="Remorin C-terminal" evidence="4">
    <location>
        <begin position="139"/>
        <end position="244"/>
    </location>
</feature>
<feature type="coiled-coil region" evidence="2">
    <location>
        <begin position="132"/>
        <end position="212"/>
    </location>
</feature>
<protein>
    <recommendedName>
        <fullName evidence="4">Remorin C-terminal domain-containing protein</fullName>
    </recommendedName>
</protein>
<evidence type="ECO:0000256" key="3">
    <source>
        <dbReference type="SAM" id="MobiDB-lite"/>
    </source>
</evidence>
<dbReference type="PANTHER" id="PTHR31775">
    <property type="entry name" value="OS02G0117200 PROTEIN"/>
    <property type="match status" value="1"/>
</dbReference>
<sequence>MKNGKQSLSSHMESPKLSLFLSLSRKPQLPFVTVATFGDTLINNLVLFFWLSSKIPISFMGEEDPKKPEPAGPSTTAKTIEEHDDPVKEDKESVPNGNAQRTFLNPFAQPPQVRDPSVEKSSWDSIDKGAALEQLEKEKKLALIKAWEENEKAKADNRAYKRLSAVGSWEKSKKAAVELQLKKFEEKWEKKKAEYEERIKNKVADINMKAEEKRAIIEAQRGEDFLKVEETAGKFRAAGFIPRKFLSCFG</sequence>
<feature type="region of interest" description="Disordered" evidence="3">
    <location>
        <begin position="61"/>
        <end position="122"/>
    </location>
</feature>